<evidence type="ECO:0000313" key="2">
    <source>
        <dbReference type="Proteomes" id="UP001642360"/>
    </source>
</evidence>
<protein>
    <submittedName>
        <fullName evidence="1">Uncharacterized protein</fullName>
    </submittedName>
</protein>
<dbReference type="Proteomes" id="UP001642360">
    <property type="component" value="Unassembled WGS sequence"/>
</dbReference>
<comment type="caution">
    <text evidence="1">The sequence shown here is derived from an EMBL/GenBank/DDBJ whole genome shotgun (WGS) entry which is preliminary data.</text>
</comment>
<keyword evidence="2" id="KW-1185">Reference proteome</keyword>
<evidence type="ECO:0000313" key="1">
    <source>
        <dbReference type="EMBL" id="CAK9184852.1"/>
    </source>
</evidence>
<accession>A0ABC8UVV3</accession>
<gene>
    <name evidence="1" type="ORF">ILEXP_LOCUS55200</name>
</gene>
<organism evidence="1 2">
    <name type="scientific">Ilex paraguariensis</name>
    <name type="common">yerba mate</name>
    <dbReference type="NCBI Taxonomy" id="185542"/>
    <lineage>
        <taxon>Eukaryota</taxon>
        <taxon>Viridiplantae</taxon>
        <taxon>Streptophyta</taxon>
        <taxon>Embryophyta</taxon>
        <taxon>Tracheophyta</taxon>
        <taxon>Spermatophyta</taxon>
        <taxon>Magnoliopsida</taxon>
        <taxon>eudicotyledons</taxon>
        <taxon>Gunneridae</taxon>
        <taxon>Pentapetalae</taxon>
        <taxon>asterids</taxon>
        <taxon>campanulids</taxon>
        <taxon>Aquifoliales</taxon>
        <taxon>Aquifoliaceae</taxon>
        <taxon>Ilex</taxon>
    </lineage>
</organism>
<name>A0ABC8UVV3_9AQUA</name>
<reference evidence="1 2" key="1">
    <citation type="submission" date="2024-02" db="EMBL/GenBank/DDBJ databases">
        <authorList>
            <person name="Vignale AGUSTIN F."/>
            <person name="Sosa J E."/>
            <person name="Modenutti C."/>
        </authorList>
    </citation>
    <scope>NUCLEOTIDE SEQUENCE [LARGE SCALE GENOMIC DNA]</scope>
</reference>
<dbReference type="AlphaFoldDB" id="A0ABC8UVV3"/>
<proteinExistence type="predicted"/>
<dbReference type="EMBL" id="CAUOFW020009102">
    <property type="protein sequence ID" value="CAK9184852.1"/>
    <property type="molecule type" value="Genomic_DNA"/>
</dbReference>
<sequence>MYNFQILSPSDHWTVSRGLEKEDGKGFGNKVELGKDPSAKGVVAVVGSDGGSKIPVEARVCGWTKYCEGGDTTGFVGGESIVWVGGKLNKGIVGKPGICCGLDEVERGDGLAKGNIVSLKTTS</sequence>